<dbReference type="KEGG" id="vg:55601641"/>
<reference evidence="2" key="1">
    <citation type="submission" date="2016-10" db="EMBL/GenBank/DDBJ databases">
        <authorList>
            <person name="de Groot N.N."/>
        </authorList>
    </citation>
    <scope>NUCLEOTIDE SEQUENCE [LARGE SCALE GENOMIC DNA]</scope>
</reference>
<dbReference type="EMBL" id="KX965989">
    <property type="protein sequence ID" value="APC46486.1"/>
    <property type="molecule type" value="Genomic_DNA"/>
</dbReference>
<accession>A0A1L2JY42</accession>
<protein>
    <submittedName>
        <fullName evidence="1">Terminase small subunit</fullName>
    </submittedName>
</protein>
<dbReference type="GeneID" id="55601641"/>
<evidence type="ECO:0000313" key="2">
    <source>
        <dbReference type="Proteomes" id="UP000224836"/>
    </source>
</evidence>
<evidence type="ECO:0000313" key="1">
    <source>
        <dbReference type="EMBL" id="APC46486.1"/>
    </source>
</evidence>
<organism evidence="1 2">
    <name type="scientific">Aeribacillus phage AP45</name>
    <dbReference type="NCBI Taxonomy" id="1913112"/>
    <lineage>
        <taxon>Viruses</taxon>
        <taxon>Duplodnaviria</taxon>
        <taxon>Heunggongvirae</taxon>
        <taxon>Uroviricota</taxon>
        <taxon>Caudoviricetes</taxon>
        <taxon>Kamchatkavirus</taxon>
        <taxon>Kamchatkavirus AP45</taxon>
    </lineage>
</organism>
<dbReference type="RefSeq" id="YP_009831950.1">
    <property type="nucleotide sequence ID" value="NC_048651.1"/>
</dbReference>
<dbReference type="Proteomes" id="UP000224836">
    <property type="component" value="Segment"/>
</dbReference>
<sequence length="61" mass="7261">MNLKHPVRRQCLLASFFRHSLSKYRMLDLFLDFLVLPRHITATSVIFELFWTKEKAPQGVL</sequence>
<name>A0A1L2JY42_9CAUD</name>
<proteinExistence type="predicted"/>
<keyword evidence="2" id="KW-1185">Reference proteome</keyword>